<dbReference type="AlphaFoldDB" id="A0A4Y3WC92"/>
<feature type="compositionally biased region" description="Low complexity" evidence="16">
    <location>
        <begin position="68"/>
        <end position="90"/>
    </location>
</feature>
<keyword evidence="5" id="KW-0813">Transport</keyword>
<dbReference type="InterPro" id="IPR030921">
    <property type="entry name" value="LPS_export_LptB"/>
</dbReference>
<dbReference type="InterPro" id="IPR032823">
    <property type="entry name" value="BCA_ABC_TP_C"/>
</dbReference>
<evidence type="ECO:0000256" key="12">
    <source>
        <dbReference type="ARBA" id="ARBA00023136"/>
    </source>
</evidence>
<evidence type="ECO:0000256" key="4">
    <source>
        <dbReference type="ARBA" id="ARBA00017803"/>
    </source>
</evidence>
<evidence type="ECO:0000259" key="17">
    <source>
        <dbReference type="PROSITE" id="PS50893"/>
    </source>
</evidence>
<comment type="subcellular location">
    <subcellularLocation>
        <location evidence="2">Cell inner membrane</location>
        <topology evidence="2">Peripheral membrane protein</topology>
        <orientation evidence="2">Cytoplasmic side</orientation>
    </subcellularLocation>
    <subcellularLocation>
        <location evidence="1">Cytoplasm</location>
    </subcellularLocation>
</comment>
<keyword evidence="9" id="KW-0547">Nucleotide-binding</keyword>
<evidence type="ECO:0000256" key="3">
    <source>
        <dbReference type="ARBA" id="ARBA00010865"/>
    </source>
</evidence>
<accession>A0A4Y3WC92</accession>
<dbReference type="Gene3D" id="3.40.50.300">
    <property type="entry name" value="P-loop containing nucleotide triphosphate hydrolases"/>
    <property type="match status" value="1"/>
</dbReference>
<organism evidence="18 19">
    <name type="scientific">Nitrobacter winogradskyi</name>
    <name type="common">Nitrobacter agilis</name>
    <dbReference type="NCBI Taxonomy" id="913"/>
    <lineage>
        <taxon>Bacteria</taxon>
        <taxon>Pseudomonadati</taxon>
        <taxon>Pseudomonadota</taxon>
        <taxon>Alphaproteobacteria</taxon>
        <taxon>Hyphomicrobiales</taxon>
        <taxon>Nitrobacteraceae</taxon>
        <taxon>Nitrobacter</taxon>
    </lineage>
</organism>
<evidence type="ECO:0000256" key="6">
    <source>
        <dbReference type="ARBA" id="ARBA00022475"/>
    </source>
</evidence>
<dbReference type="InterPro" id="IPR003439">
    <property type="entry name" value="ABC_transporter-like_ATP-bd"/>
</dbReference>
<dbReference type="GO" id="GO:0043190">
    <property type="term" value="C:ATP-binding cassette (ABC) transporter complex"/>
    <property type="evidence" value="ECO:0007669"/>
    <property type="project" value="InterPro"/>
</dbReference>
<comment type="subunit">
    <text evidence="15">Component of the lipopolysaccharide transport and assembly complex. The LptBFG transporter is composed of two ATP-binding proteins (LptB) and two transmembrane proteins (LptF and LptG).</text>
</comment>
<keyword evidence="12" id="KW-0472">Membrane</keyword>
<dbReference type="SMART" id="SM00382">
    <property type="entry name" value="AAA"/>
    <property type="match status" value="1"/>
</dbReference>
<comment type="caution">
    <text evidence="18">The sequence shown here is derived from an EMBL/GenBank/DDBJ whole genome shotgun (WGS) entry which is preliminary data.</text>
</comment>
<reference evidence="18 19" key="1">
    <citation type="submission" date="2019-06" db="EMBL/GenBank/DDBJ databases">
        <title>Whole genome shotgun sequence of Nitrobacter winogradskyi NBRC 14297.</title>
        <authorList>
            <person name="Hosoyama A."/>
            <person name="Uohara A."/>
            <person name="Ohji S."/>
            <person name="Ichikawa N."/>
        </authorList>
    </citation>
    <scope>NUCLEOTIDE SEQUENCE [LARGE SCALE GENOMIC DNA]</scope>
    <source>
        <strain evidence="18 19">NBRC 14297</strain>
    </source>
</reference>
<dbReference type="PANTHER" id="PTHR45772:SF10">
    <property type="entry name" value="LIPOPOLYSACCHARIDE EXPORT SYSTEM ATP-BINDING PROTEIN LPTB"/>
    <property type="match status" value="1"/>
</dbReference>
<name>A0A4Y3WC92_NITWI</name>
<evidence type="ECO:0000256" key="5">
    <source>
        <dbReference type="ARBA" id="ARBA00022448"/>
    </source>
</evidence>
<evidence type="ECO:0000256" key="7">
    <source>
        <dbReference type="ARBA" id="ARBA00022490"/>
    </source>
</evidence>
<dbReference type="Pfam" id="PF12399">
    <property type="entry name" value="BCA_ABC_TP_C"/>
    <property type="match status" value="1"/>
</dbReference>
<gene>
    <name evidence="18" type="ORF">NWI01_25540</name>
</gene>
<proteinExistence type="inferred from homology"/>
<evidence type="ECO:0000313" key="18">
    <source>
        <dbReference type="EMBL" id="GEC16662.1"/>
    </source>
</evidence>
<keyword evidence="7" id="KW-0963">Cytoplasm</keyword>
<evidence type="ECO:0000256" key="10">
    <source>
        <dbReference type="ARBA" id="ARBA00022840"/>
    </source>
</evidence>
<dbReference type="InterPro" id="IPR051120">
    <property type="entry name" value="ABC_AA/LPS_Transport"/>
</dbReference>
<dbReference type="SUPFAM" id="SSF52540">
    <property type="entry name" value="P-loop containing nucleoside triphosphate hydrolases"/>
    <property type="match status" value="1"/>
</dbReference>
<dbReference type="PANTHER" id="PTHR45772">
    <property type="entry name" value="CONSERVED COMPONENT OF ABC TRANSPORTER FOR NATURAL AMINO ACIDS-RELATED"/>
    <property type="match status" value="1"/>
</dbReference>
<dbReference type="EMBL" id="BJNF01000072">
    <property type="protein sequence ID" value="GEC16662.1"/>
    <property type="molecule type" value="Genomic_DNA"/>
</dbReference>
<protein>
    <recommendedName>
        <fullName evidence="4">Lipopolysaccharide export system ATP-binding protein LptB</fullName>
    </recommendedName>
</protein>
<evidence type="ECO:0000256" key="14">
    <source>
        <dbReference type="ARBA" id="ARBA00024818"/>
    </source>
</evidence>
<feature type="region of interest" description="Disordered" evidence="16">
    <location>
        <begin position="37"/>
        <end position="90"/>
    </location>
</feature>
<dbReference type="GO" id="GO:0005524">
    <property type="term" value="F:ATP binding"/>
    <property type="evidence" value="ECO:0007669"/>
    <property type="project" value="UniProtKB-KW"/>
</dbReference>
<dbReference type="RefSeq" id="WP_141384265.1">
    <property type="nucleotide sequence ID" value="NZ_BJNF01000072.1"/>
</dbReference>
<dbReference type="InterPro" id="IPR003593">
    <property type="entry name" value="AAA+_ATPase"/>
</dbReference>
<evidence type="ECO:0000256" key="9">
    <source>
        <dbReference type="ARBA" id="ARBA00022741"/>
    </source>
</evidence>
<comment type="function">
    <text evidence="13">Involved in beta-(1--&gt;2)glucan export. Transmembrane domains (TMD) form a pore in the inner membrane and the ATP-binding domain (NBD) is responsible for energy generation.</text>
</comment>
<dbReference type="CDD" id="cd03218">
    <property type="entry name" value="ABC_YhbG"/>
    <property type="match status" value="1"/>
</dbReference>
<dbReference type="PROSITE" id="PS00211">
    <property type="entry name" value="ABC_TRANSPORTER_1"/>
    <property type="match status" value="1"/>
</dbReference>
<evidence type="ECO:0000313" key="19">
    <source>
        <dbReference type="Proteomes" id="UP000318825"/>
    </source>
</evidence>
<dbReference type="OrthoDB" id="9776369at2"/>
<dbReference type="GO" id="GO:0055085">
    <property type="term" value="P:transmembrane transport"/>
    <property type="evidence" value="ECO:0007669"/>
    <property type="project" value="InterPro"/>
</dbReference>
<feature type="domain" description="ABC transporter" evidence="17">
    <location>
        <begin position="98"/>
        <end position="330"/>
    </location>
</feature>
<dbReference type="InterPro" id="IPR017871">
    <property type="entry name" value="ABC_transporter-like_CS"/>
</dbReference>
<dbReference type="FunFam" id="3.40.50.300:FF:000151">
    <property type="entry name" value="Lipopolysaccharide ABC transporter ATP-binding protein"/>
    <property type="match status" value="1"/>
</dbReference>
<sequence length="334" mass="36561">MVDIFNVFRKRPQKRGTQGIARTRTDITALGDAIGDMLTHPVRDAPPVARGSRRDAPRAPQPVPPSRAPARPAPETSRTRAASSGAAAPRMATRPGYLAVHGVEKSFGSRQVVRGVSIYVRRGEAVGLLGPNGAGKTTVFYMITGLIPADRGAIELDGHDVTRLPMYQRARLGIGYLPQEASIFRGLTVEQNIRAVLEVVEPSKKKREAELDALLEEFNITRLRKSPSIALSGGERRRVEIARALATRPNYMLLDEPFAGIDPIAVGDIQDLVRHLTNRGIGVLITDHNVRETLGLTDRAYIVYAGEILTEGSPEAIVNDPDVRRLYLGEEFRL</sequence>
<evidence type="ECO:0000256" key="8">
    <source>
        <dbReference type="ARBA" id="ARBA00022519"/>
    </source>
</evidence>
<dbReference type="NCBIfam" id="TIGR04406">
    <property type="entry name" value="LPS_export_lptB"/>
    <property type="match status" value="1"/>
</dbReference>
<dbReference type="PROSITE" id="PS50893">
    <property type="entry name" value="ABC_TRANSPORTER_2"/>
    <property type="match status" value="1"/>
</dbReference>
<comment type="similarity">
    <text evidence="3">Belongs to the ABC transporter superfamily. Outer membrane lipopolysaccharide export (TC 1.B.42) family.</text>
</comment>
<dbReference type="GO" id="GO:0016887">
    <property type="term" value="F:ATP hydrolysis activity"/>
    <property type="evidence" value="ECO:0007669"/>
    <property type="project" value="InterPro"/>
</dbReference>
<dbReference type="Proteomes" id="UP000318825">
    <property type="component" value="Unassembled WGS sequence"/>
</dbReference>
<evidence type="ECO:0000256" key="2">
    <source>
        <dbReference type="ARBA" id="ARBA00004515"/>
    </source>
</evidence>
<evidence type="ECO:0000256" key="13">
    <source>
        <dbReference type="ARBA" id="ARBA00024722"/>
    </source>
</evidence>
<dbReference type="Pfam" id="PF00005">
    <property type="entry name" value="ABC_tran"/>
    <property type="match status" value="1"/>
</dbReference>
<dbReference type="GO" id="GO:0005737">
    <property type="term" value="C:cytoplasm"/>
    <property type="evidence" value="ECO:0007669"/>
    <property type="project" value="UniProtKB-SubCell"/>
</dbReference>
<evidence type="ECO:0000256" key="15">
    <source>
        <dbReference type="ARBA" id="ARBA00026081"/>
    </source>
</evidence>
<evidence type="ECO:0000256" key="11">
    <source>
        <dbReference type="ARBA" id="ARBA00022967"/>
    </source>
</evidence>
<evidence type="ECO:0000256" key="16">
    <source>
        <dbReference type="SAM" id="MobiDB-lite"/>
    </source>
</evidence>
<keyword evidence="11" id="KW-1278">Translocase</keyword>
<keyword evidence="10 18" id="KW-0067">ATP-binding</keyword>
<comment type="function">
    <text evidence="14">Part of the ABC transporter complex LptBFG involved in the translocation of lipopolysaccharide (LPS) from the inner membrane to the outer membrane. Probably responsible for energy coupling to the transport system.</text>
</comment>
<keyword evidence="6" id="KW-1003">Cell membrane</keyword>
<evidence type="ECO:0000256" key="1">
    <source>
        <dbReference type="ARBA" id="ARBA00004496"/>
    </source>
</evidence>
<dbReference type="InterPro" id="IPR027417">
    <property type="entry name" value="P-loop_NTPase"/>
</dbReference>
<keyword evidence="8" id="KW-0997">Cell inner membrane</keyword>